<evidence type="ECO:0000313" key="3">
    <source>
        <dbReference type="EMBL" id="GAA5141154.1"/>
    </source>
</evidence>
<reference evidence="4" key="1">
    <citation type="journal article" date="2019" name="Int. J. Syst. Evol. Microbiol.">
        <title>The Global Catalogue of Microorganisms (GCM) 10K type strain sequencing project: providing services to taxonomists for standard genome sequencing and annotation.</title>
        <authorList>
            <consortium name="The Broad Institute Genomics Platform"/>
            <consortium name="The Broad Institute Genome Sequencing Center for Infectious Disease"/>
            <person name="Wu L."/>
            <person name="Ma J."/>
        </authorList>
    </citation>
    <scope>NUCLEOTIDE SEQUENCE [LARGE SCALE GENOMIC DNA]</scope>
    <source>
        <strain evidence="4">JCM 18053</strain>
    </source>
</reference>
<comment type="caution">
    <text evidence="3">The sequence shown here is derived from an EMBL/GenBank/DDBJ whole genome shotgun (WGS) entry which is preliminary data.</text>
</comment>
<keyword evidence="2" id="KW-0732">Signal</keyword>
<keyword evidence="4" id="KW-1185">Reference proteome</keyword>
<protein>
    <submittedName>
        <fullName evidence="3">Uncharacterized protein</fullName>
    </submittedName>
</protein>
<gene>
    <name evidence="3" type="ORF">GCM10023213_24920</name>
</gene>
<feature type="region of interest" description="Disordered" evidence="1">
    <location>
        <begin position="56"/>
        <end position="75"/>
    </location>
</feature>
<dbReference type="Proteomes" id="UP001499852">
    <property type="component" value="Unassembled WGS sequence"/>
</dbReference>
<proteinExistence type="predicted"/>
<name>A0ABP9P8Y1_9BACT</name>
<dbReference type="PROSITE" id="PS51257">
    <property type="entry name" value="PROKAR_LIPOPROTEIN"/>
    <property type="match status" value="1"/>
</dbReference>
<dbReference type="EMBL" id="BAABIA010000004">
    <property type="protein sequence ID" value="GAA5141154.1"/>
    <property type="molecule type" value="Genomic_DNA"/>
</dbReference>
<evidence type="ECO:0000256" key="2">
    <source>
        <dbReference type="SAM" id="SignalP"/>
    </source>
</evidence>
<dbReference type="RefSeq" id="WP_345736695.1">
    <property type="nucleotide sequence ID" value="NZ_BAABIA010000004.1"/>
</dbReference>
<feature type="signal peptide" evidence="2">
    <location>
        <begin position="1"/>
        <end position="20"/>
    </location>
</feature>
<organism evidence="3 4">
    <name type="scientific">Prosthecobacter algae</name>
    <dbReference type="NCBI Taxonomy" id="1144682"/>
    <lineage>
        <taxon>Bacteria</taxon>
        <taxon>Pseudomonadati</taxon>
        <taxon>Verrucomicrobiota</taxon>
        <taxon>Verrucomicrobiia</taxon>
        <taxon>Verrucomicrobiales</taxon>
        <taxon>Verrucomicrobiaceae</taxon>
        <taxon>Prosthecobacter</taxon>
    </lineage>
</organism>
<accession>A0ABP9P8Y1</accession>
<feature type="chain" id="PRO_5045785881" evidence="2">
    <location>
        <begin position="21"/>
        <end position="149"/>
    </location>
</feature>
<evidence type="ECO:0000313" key="4">
    <source>
        <dbReference type="Proteomes" id="UP001499852"/>
    </source>
</evidence>
<evidence type="ECO:0000256" key="1">
    <source>
        <dbReference type="SAM" id="MobiDB-lite"/>
    </source>
</evidence>
<sequence length="149" mass="15891">MSALCKRILPTLAILVVACAQVFGVQRGYACAHGEESVETKAEHCHRVIVDDHEHEAPCEESSSKECGDQGEKEHHAPLSVDMQAAPSSLVAVAIPVFVAVQIAELPVHEWALMLTLVEDVSMKTPLDTGGDSPPSAAVQVARCMVILV</sequence>